<name>A0A166QWV2_9AGAM</name>
<dbReference type="AlphaFoldDB" id="A0A166QWV2"/>
<reference evidence="1 2" key="1">
    <citation type="journal article" date="2016" name="Mol. Biol. Evol.">
        <title>Comparative Genomics of Early-Diverging Mushroom-Forming Fungi Provides Insights into the Origins of Lignocellulose Decay Capabilities.</title>
        <authorList>
            <person name="Nagy L.G."/>
            <person name="Riley R."/>
            <person name="Tritt A."/>
            <person name="Adam C."/>
            <person name="Daum C."/>
            <person name="Floudas D."/>
            <person name="Sun H."/>
            <person name="Yadav J.S."/>
            <person name="Pangilinan J."/>
            <person name="Larsson K.H."/>
            <person name="Matsuura K."/>
            <person name="Barry K."/>
            <person name="Labutti K."/>
            <person name="Kuo R."/>
            <person name="Ohm R.A."/>
            <person name="Bhattacharya S.S."/>
            <person name="Shirouzu T."/>
            <person name="Yoshinaga Y."/>
            <person name="Martin F.M."/>
            <person name="Grigoriev I.V."/>
            <person name="Hibbett D.S."/>
        </authorList>
    </citation>
    <scope>NUCLEOTIDE SEQUENCE [LARGE SCALE GENOMIC DNA]</scope>
    <source>
        <strain evidence="1 2">CBS 109695</strain>
    </source>
</reference>
<gene>
    <name evidence="1" type="ORF">FIBSPDRAFT_853237</name>
</gene>
<organism evidence="1 2">
    <name type="scientific">Athelia psychrophila</name>
    <dbReference type="NCBI Taxonomy" id="1759441"/>
    <lineage>
        <taxon>Eukaryota</taxon>
        <taxon>Fungi</taxon>
        <taxon>Dikarya</taxon>
        <taxon>Basidiomycota</taxon>
        <taxon>Agaricomycotina</taxon>
        <taxon>Agaricomycetes</taxon>
        <taxon>Agaricomycetidae</taxon>
        <taxon>Atheliales</taxon>
        <taxon>Atheliaceae</taxon>
        <taxon>Athelia</taxon>
    </lineage>
</organism>
<evidence type="ECO:0000313" key="1">
    <source>
        <dbReference type="EMBL" id="KZP27648.1"/>
    </source>
</evidence>
<protein>
    <submittedName>
        <fullName evidence="1">Uncharacterized protein</fullName>
    </submittedName>
</protein>
<keyword evidence="2" id="KW-1185">Reference proteome</keyword>
<accession>A0A166QWV2</accession>
<evidence type="ECO:0000313" key="2">
    <source>
        <dbReference type="Proteomes" id="UP000076532"/>
    </source>
</evidence>
<dbReference type="EMBL" id="KV417507">
    <property type="protein sequence ID" value="KZP27648.1"/>
    <property type="molecule type" value="Genomic_DNA"/>
</dbReference>
<feature type="non-terminal residue" evidence="1">
    <location>
        <position position="65"/>
    </location>
</feature>
<sequence>MRPPSDIHCTVSRSGGISKGLMLGRRSLRVLTLDTHPPLLGSEGLGTDEEPSDYIFAAQSPPFRR</sequence>
<dbReference type="Proteomes" id="UP000076532">
    <property type="component" value="Unassembled WGS sequence"/>
</dbReference>
<proteinExistence type="predicted"/>